<keyword evidence="2" id="KW-1185">Reference proteome</keyword>
<dbReference type="AlphaFoldDB" id="A0A9D4IYX3"/>
<reference evidence="1" key="1">
    <citation type="journal article" date="2019" name="bioRxiv">
        <title>The Genome of the Zebra Mussel, Dreissena polymorpha: A Resource for Invasive Species Research.</title>
        <authorList>
            <person name="McCartney M.A."/>
            <person name="Auch B."/>
            <person name="Kono T."/>
            <person name="Mallez S."/>
            <person name="Zhang Y."/>
            <person name="Obille A."/>
            <person name="Becker A."/>
            <person name="Abrahante J.E."/>
            <person name="Garbe J."/>
            <person name="Badalamenti J.P."/>
            <person name="Herman A."/>
            <person name="Mangelson H."/>
            <person name="Liachko I."/>
            <person name="Sullivan S."/>
            <person name="Sone E.D."/>
            <person name="Koren S."/>
            <person name="Silverstein K.A.T."/>
            <person name="Beckman K.B."/>
            <person name="Gohl D.M."/>
        </authorList>
    </citation>
    <scope>NUCLEOTIDE SEQUENCE</scope>
    <source>
        <strain evidence="1">Duluth1</strain>
        <tissue evidence="1">Whole animal</tissue>
    </source>
</reference>
<protein>
    <submittedName>
        <fullName evidence="1">Uncharacterized protein</fullName>
    </submittedName>
</protein>
<organism evidence="1 2">
    <name type="scientific">Dreissena polymorpha</name>
    <name type="common">Zebra mussel</name>
    <name type="synonym">Mytilus polymorpha</name>
    <dbReference type="NCBI Taxonomy" id="45954"/>
    <lineage>
        <taxon>Eukaryota</taxon>
        <taxon>Metazoa</taxon>
        <taxon>Spiralia</taxon>
        <taxon>Lophotrochozoa</taxon>
        <taxon>Mollusca</taxon>
        <taxon>Bivalvia</taxon>
        <taxon>Autobranchia</taxon>
        <taxon>Heteroconchia</taxon>
        <taxon>Euheterodonta</taxon>
        <taxon>Imparidentia</taxon>
        <taxon>Neoheterodontei</taxon>
        <taxon>Myida</taxon>
        <taxon>Dreissenoidea</taxon>
        <taxon>Dreissenidae</taxon>
        <taxon>Dreissena</taxon>
    </lineage>
</organism>
<accession>A0A9D4IYX3</accession>
<evidence type="ECO:0000313" key="1">
    <source>
        <dbReference type="EMBL" id="KAH3789844.1"/>
    </source>
</evidence>
<evidence type="ECO:0000313" key="2">
    <source>
        <dbReference type="Proteomes" id="UP000828390"/>
    </source>
</evidence>
<proteinExistence type="predicted"/>
<name>A0A9D4IYX3_DREPO</name>
<comment type="caution">
    <text evidence="1">The sequence shown here is derived from an EMBL/GenBank/DDBJ whole genome shotgun (WGS) entry which is preliminary data.</text>
</comment>
<sequence>MYIPVNFISYHGSNVPNTAVHNISDALATVTTDKDALVSAANALSTAFNDLVDNIDSTKSTCSASGVACDTACQAFDTDIMAKASADFSAVRIACFVSLRFISVKEMLKKA</sequence>
<dbReference type="EMBL" id="JAIWYP010000008">
    <property type="protein sequence ID" value="KAH3789844.1"/>
    <property type="molecule type" value="Genomic_DNA"/>
</dbReference>
<dbReference type="Proteomes" id="UP000828390">
    <property type="component" value="Unassembled WGS sequence"/>
</dbReference>
<reference evidence="1" key="2">
    <citation type="submission" date="2020-11" db="EMBL/GenBank/DDBJ databases">
        <authorList>
            <person name="McCartney M.A."/>
            <person name="Auch B."/>
            <person name="Kono T."/>
            <person name="Mallez S."/>
            <person name="Becker A."/>
            <person name="Gohl D.M."/>
            <person name="Silverstein K.A.T."/>
            <person name="Koren S."/>
            <person name="Bechman K.B."/>
            <person name="Herman A."/>
            <person name="Abrahante J.E."/>
            <person name="Garbe J."/>
        </authorList>
    </citation>
    <scope>NUCLEOTIDE SEQUENCE</scope>
    <source>
        <strain evidence="1">Duluth1</strain>
        <tissue evidence="1">Whole animal</tissue>
    </source>
</reference>
<gene>
    <name evidence="1" type="ORF">DPMN_168033</name>
</gene>